<evidence type="ECO:0000313" key="3">
    <source>
        <dbReference type="EMBL" id="KAH8103285.1"/>
    </source>
</evidence>
<dbReference type="Proteomes" id="UP000813824">
    <property type="component" value="Unassembled WGS sequence"/>
</dbReference>
<protein>
    <recommendedName>
        <fullName evidence="2">F-box domain-containing protein</fullName>
    </recommendedName>
</protein>
<dbReference type="InterPro" id="IPR036047">
    <property type="entry name" value="F-box-like_dom_sf"/>
</dbReference>
<gene>
    <name evidence="3" type="ORF">BXZ70DRAFT_715126</name>
</gene>
<dbReference type="SUPFAM" id="SSF81383">
    <property type="entry name" value="F-box domain"/>
    <property type="match status" value="1"/>
</dbReference>
<dbReference type="Gene3D" id="1.20.1280.50">
    <property type="match status" value="1"/>
</dbReference>
<name>A0A8K0USF5_9AGAR</name>
<dbReference type="InterPro" id="IPR001810">
    <property type="entry name" value="F-box_dom"/>
</dbReference>
<dbReference type="PROSITE" id="PS50181">
    <property type="entry name" value="FBOX"/>
    <property type="match status" value="1"/>
</dbReference>
<dbReference type="Pfam" id="PF00646">
    <property type="entry name" value="F-box"/>
    <property type="match status" value="1"/>
</dbReference>
<dbReference type="SMART" id="SM00256">
    <property type="entry name" value="FBOX"/>
    <property type="match status" value="1"/>
</dbReference>
<feature type="compositionally biased region" description="Acidic residues" evidence="1">
    <location>
        <begin position="49"/>
        <end position="66"/>
    </location>
</feature>
<dbReference type="CDD" id="cd09917">
    <property type="entry name" value="F-box_SF"/>
    <property type="match status" value="1"/>
</dbReference>
<proteinExistence type="predicted"/>
<sequence length="722" mass="83412">MAITRAMRATRITRETRGKVYTQSLRDTDGVDIIEISSDEEPYCHSNSEDEEGIEYEDESASDIAEEPPSRRTRSMISSISLSANTANLTSKESPFQARSNHETTLGVLPKMPLEVLYGILSYLMPKDILAMTRTSKNFCQILLSTNASRVWKEARERLQMPSCPYWMSEFAWAGLFFGNTCQVCDAKNIHKVDFMILSLVVRSKIPSRLPQVDDVTLHFVVYTNVGPNSGGKPSTSQFYWDTDVESMALRLATRQRTHQGPPDAEKRLEKFRNERIARLSYLHEHHRLWKDWLDDYRLQKQQEENAKQTRRIEQIKQRFMINGYEEEDITFLDDHEEGKGKAEVTDKVWERIRRKLEPQISERRKMRLATHSADVRVARCSIIQHRYSKYKKAVHPSQWKYFPPTLAVTLLKPFRTIVEKDPTAAIPEEVYDNLHKQLPELLVMRADKSKARLVDLLTTNTYYNQTEAPPPDAINLVTSVFRCSRSHAEAASSGLEYHYLFGWDDIATHYCNDDDYAAFWGNCGRYAKNPESTFKQYRNGHKLIYDPLAVEVVERVVKLLGLLPRMTTVRDMDQKTERFSCAKCEIVKERGSQAFRWGYDWRGLVAHLTEDESHNPDLAFTILSPADAQSVMRYESVQARALWGLPQWSCARCSTHVDNLVTRCEVIKHLQQSYVAIFNSFECFKFHDVSPLQAFDLHPCKRGRLCVSHAMPTAHPAQRQS</sequence>
<dbReference type="EMBL" id="JAEVFJ010000007">
    <property type="protein sequence ID" value="KAH8103285.1"/>
    <property type="molecule type" value="Genomic_DNA"/>
</dbReference>
<accession>A0A8K0USF5</accession>
<feature type="domain" description="F-box" evidence="2">
    <location>
        <begin position="106"/>
        <end position="155"/>
    </location>
</feature>
<organism evidence="3 4">
    <name type="scientific">Cristinia sonorae</name>
    <dbReference type="NCBI Taxonomy" id="1940300"/>
    <lineage>
        <taxon>Eukaryota</taxon>
        <taxon>Fungi</taxon>
        <taxon>Dikarya</taxon>
        <taxon>Basidiomycota</taxon>
        <taxon>Agaricomycotina</taxon>
        <taxon>Agaricomycetes</taxon>
        <taxon>Agaricomycetidae</taxon>
        <taxon>Agaricales</taxon>
        <taxon>Pleurotineae</taxon>
        <taxon>Stephanosporaceae</taxon>
        <taxon>Cristinia</taxon>
    </lineage>
</organism>
<feature type="region of interest" description="Disordered" evidence="1">
    <location>
        <begin position="39"/>
        <end position="71"/>
    </location>
</feature>
<comment type="caution">
    <text evidence="3">The sequence shown here is derived from an EMBL/GenBank/DDBJ whole genome shotgun (WGS) entry which is preliminary data.</text>
</comment>
<evidence type="ECO:0000259" key="2">
    <source>
        <dbReference type="PROSITE" id="PS50181"/>
    </source>
</evidence>
<reference evidence="3" key="1">
    <citation type="journal article" date="2021" name="New Phytol.">
        <title>Evolutionary innovations through gain and loss of genes in the ectomycorrhizal Boletales.</title>
        <authorList>
            <person name="Wu G."/>
            <person name="Miyauchi S."/>
            <person name="Morin E."/>
            <person name="Kuo A."/>
            <person name="Drula E."/>
            <person name="Varga T."/>
            <person name="Kohler A."/>
            <person name="Feng B."/>
            <person name="Cao Y."/>
            <person name="Lipzen A."/>
            <person name="Daum C."/>
            <person name="Hundley H."/>
            <person name="Pangilinan J."/>
            <person name="Johnson J."/>
            <person name="Barry K."/>
            <person name="LaButti K."/>
            <person name="Ng V."/>
            <person name="Ahrendt S."/>
            <person name="Min B."/>
            <person name="Choi I.G."/>
            <person name="Park H."/>
            <person name="Plett J.M."/>
            <person name="Magnuson J."/>
            <person name="Spatafora J.W."/>
            <person name="Nagy L.G."/>
            <person name="Henrissat B."/>
            <person name="Grigoriev I.V."/>
            <person name="Yang Z.L."/>
            <person name="Xu J."/>
            <person name="Martin F.M."/>
        </authorList>
    </citation>
    <scope>NUCLEOTIDE SEQUENCE</scope>
    <source>
        <strain evidence="3">KKN 215</strain>
    </source>
</reference>
<evidence type="ECO:0000256" key="1">
    <source>
        <dbReference type="SAM" id="MobiDB-lite"/>
    </source>
</evidence>
<evidence type="ECO:0000313" key="4">
    <source>
        <dbReference type="Proteomes" id="UP000813824"/>
    </source>
</evidence>
<keyword evidence="4" id="KW-1185">Reference proteome</keyword>
<dbReference type="AlphaFoldDB" id="A0A8K0USF5"/>
<dbReference type="OrthoDB" id="2322499at2759"/>